<dbReference type="Proteomes" id="UP001152523">
    <property type="component" value="Unassembled WGS sequence"/>
</dbReference>
<accession>A0AAV0DCE8</accession>
<keyword evidence="2" id="KW-1185">Reference proteome</keyword>
<organism evidence="1 2">
    <name type="scientific">Cuscuta epithymum</name>
    <dbReference type="NCBI Taxonomy" id="186058"/>
    <lineage>
        <taxon>Eukaryota</taxon>
        <taxon>Viridiplantae</taxon>
        <taxon>Streptophyta</taxon>
        <taxon>Embryophyta</taxon>
        <taxon>Tracheophyta</taxon>
        <taxon>Spermatophyta</taxon>
        <taxon>Magnoliopsida</taxon>
        <taxon>eudicotyledons</taxon>
        <taxon>Gunneridae</taxon>
        <taxon>Pentapetalae</taxon>
        <taxon>asterids</taxon>
        <taxon>lamiids</taxon>
        <taxon>Solanales</taxon>
        <taxon>Convolvulaceae</taxon>
        <taxon>Cuscuteae</taxon>
        <taxon>Cuscuta</taxon>
        <taxon>Cuscuta subgen. Cuscuta</taxon>
    </lineage>
</organism>
<sequence length="152" mass="17141">MSVGRNAQEVVALLFWGGEMIKRGDLGSVDYSDPPKTMCFLSRYSAYEDLVAKVHLAMNTDEEETSLSLFGKYPEKVDGEKLVFVSVPLTDNRSWRWFLQAMDLSQPVHVYVVATGERRAPDTEDRNLRARDPWSVVETIATSVFESSMGGR</sequence>
<proteinExistence type="predicted"/>
<name>A0AAV0DCE8_9ASTE</name>
<dbReference type="EMBL" id="CAMAPF010000098">
    <property type="protein sequence ID" value="CAH9098298.1"/>
    <property type="molecule type" value="Genomic_DNA"/>
</dbReference>
<protein>
    <submittedName>
        <fullName evidence="1">Uncharacterized protein</fullName>
    </submittedName>
</protein>
<evidence type="ECO:0000313" key="2">
    <source>
        <dbReference type="Proteomes" id="UP001152523"/>
    </source>
</evidence>
<comment type="caution">
    <text evidence="1">The sequence shown here is derived from an EMBL/GenBank/DDBJ whole genome shotgun (WGS) entry which is preliminary data.</text>
</comment>
<reference evidence="1" key="1">
    <citation type="submission" date="2022-07" db="EMBL/GenBank/DDBJ databases">
        <authorList>
            <person name="Macas J."/>
            <person name="Novak P."/>
            <person name="Neumann P."/>
        </authorList>
    </citation>
    <scope>NUCLEOTIDE SEQUENCE</scope>
</reference>
<dbReference type="AlphaFoldDB" id="A0AAV0DCE8"/>
<gene>
    <name evidence="1" type="ORF">CEPIT_LOCUS14331</name>
</gene>
<evidence type="ECO:0000313" key="1">
    <source>
        <dbReference type="EMBL" id="CAH9098298.1"/>
    </source>
</evidence>